<dbReference type="InterPro" id="IPR003593">
    <property type="entry name" value="AAA+_ATPase"/>
</dbReference>
<dbReference type="InterPro" id="IPR002543">
    <property type="entry name" value="FtsK_dom"/>
</dbReference>
<dbReference type="Proteomes" id="UP000268652">
    <property type="component" value="Unassembled WGS sequence"/>
</dbReference>
<dbReference type="InterPro" id="IPR050206">
    <property type="entry name" value="FtsK/SpoIIIE/SftA"/>
</dbReference>
<dbReference type="Gene3D" id="3.40.50.300">
    <property type="entry name" value="P-loop containing nucleotide triphosphate hydrolases"/>
    <property type="match status" value="4"/>
</dbReference>
<protein>
    <submittedName>
        <fullName evidence="6">Cell division protein FtsK</fullName>
    </submittedName>
</protein>
<keyword evidence="4" id="KW-1133">Transmembrane helix</keyword>
<dbReference type="GO" id="GO:0005524">
    <property type="term" value="F:ATP binding"/>
    <property type="evidence" value="ECO:0007669"/>
    <property type="project" value="UniProtKB-UniRule"/>
</dbReference>
<keyword evidence="8" id="KW-1185">Reference proteome</keyword>
<evidence type="ECO:0000256" key="1">
    <source>
        <dbReference type="ARBA" id="ARBA00022741"/>
    </source>
</evidence>
<sequence length="1509" mass="163545">MRLTLTVVDPVGGHRADTVVDAAPETQVGDLAPEFVRSVGGYGDQGPAAHLFVSGEYVDPTLTLAQSPLREGGVVSLHNPSGCWPGEPSGVIEFRVVGGPGAGAVHRLGVGKVEIGNGQQVHIRVDDPTLPERAMTLRVAADGTCKVTVYSESQPMIDGEPFSHTEGDRADWKLGKQLAVGDSLFELTPYFPPDAALKVSEDGAGLDYNRPPRLLPPERQTKFILPKPPGDRERRPMPWLMAILPVVGAVLMASITGRWIFLMMAFMSPVMLLSNYFMDKKRGRISHAKRVEEYNERKARIEKDARDALIAERFARRHAAPDPATVLNQATGPRTRLWERRRTDEDHLLIRVGTVELDSEVVLTDPQQDEHKRQVFWKIADAPVTLPLRTLGVVGFAGPGDTARALARWSVSQISVLHSPVDVQFFLLTDGSGQYSWDWMRWLPHTTPGPEHEVNALVGTDAETIGARVAELTATLDARQKAAKEARAQNATFKDPDIVVIFDGSRRMRSLPGVIRLLREGPASSIYALCLDDEERFLPGECQAVVIAEPNPDRPAHGGPARNPGYATGFHTFLAVPGGAAPGAMAGTAPVMAADRLRVEQTGAWRIRGVRPDWVRPEWCELLSRALSPIRDISGESEDAALPSASRLLDVIEMEPPTAGAIAARWRLGGQSTEAVIGESYDGAFAIDMRRDGPHGLIAGTTGSGKSELLQTIVASLAVANTPENMTFVLVDYKGGSAFKDCVQLPHTVGMVTDLDNHLVERALQSLGAELTRREHILAEVGAKDIEDYQDLIRRNPGRLTSMPRLLIVIDEFASMVRELPDFVKGLVNIAQRGRSLGIHLLLATQRPSGVVSPEIRANTNLRIALRVTDASESSDVINAPDAGFIAKSTPGRAFVRLGHSSLVPFQSGRVGGRRPGAVDPAVARPWTGVLEWSDLGRAKMKRPPGAKSEEEEITDLKVLVDSVIEADRQLGFTKQHSPWLPALPEQVLLRDLEHPVPLGALPAAPYGVEDLPVQQARRSVAVDFKSFSHMIVAGTARSGRSQLLRTIAGSLAWIHSAADVHIYGVDCGNGALNALTKLPNCGAVVNRNQTERVRRLIRRLRAELDRRQEVLGNDALADIGEQRAAAASPEDRLPHIVVMIDRWEGWVSTLGEIDHGALTDEIYVILREGASVGIHLVITGDRSVLSGRIAALTEERYTLRLSDRADYSHIGMPARKVPEEIPDGRMYRNQVLTEIQIAVLAEELSGQAQAAALGAIGDWATQRDAAVPRSKRPFRVDVLPSRLTFADAWEMRDPEASESRLWGLIGVGGDELMGYGPDLSKGAPVFIVGGPAKSGRSTVLTMLAKSYLAQGVRIVIAAPRPSPLRDLAGQPGVINVFTGDDLSEDQVRESVRDASLENPIVFVIDDGEDLRRCDGGDELKNIVTKGAELGQYMVLGGDEADLCTGFSGWQVDAKKARRGVLLSPSSHRVGELVGVKLPRSAAVEQPTPGRAILHLGDGVPFTVTTPAP</sequence>
<feature type="transmembrane region" description="Helical" evidence="4">
    <location>
        <begin position="237"/>
        <end position="253"/>
    </location>
</feature>
<organism evidence="6 9">
    <name type="scientific">Streptomyces radicis</name>
    <dbReference type="NCBI Taxonomy" id="1750517"/>
    <lineage>
        <taxon>Bacteria</taxon>
        <taxon>Bacillati</taxon>
        <taxon>Actinomycetota</taxon>
        <taxon>Actinomycetes</taxon>
        <taxon>Kitasatosporales</taxon>
        <taxon>Streptomycetaceae</taxon>
        <taxon>Streptomyces</taxon>
    </lineage>
</organism>
<dbReference type="Pfam" id="PF01580">
    <property type="entry name" value="FtsK_SpoIIIE"/>
    <property type="match status" value="2"/>
</dbReference>
<evidence type="ECO:0000259" key="5">
    <source>
        <dbReference type="PROSITE" id="PS50901"/>
    </source>
</evidence>
<dbReference type="PANTHER" id="PTHR22683">
    <property type="entry name" value="SPORULATION PROTEIN RELATED"/>
    <property type="match status" value="1"/>
</dbReference>
<dbReference type="InterPro" id="IPR027417">
    <property type="entry name" value="P-loop_NTPase"/>
</dbReference>
<comment type="caution">
    <text evidence="6">The sequence shown here is derived from an EMBL/GenBank/DDBJ whole genome shotgun (WGS) entry which is preliminary data.</text>
</comment>
<keyword evidence="4" id="KW-0472">Membrane</keyword>
<accession>A0A3A9W5A5</accession>
<feature type="domain" description="FtsK" evidence="5">
    <location>
        <begin position="682"/>
        <end position="875"/>
    </location>
</feature>
<dbReference type="PROSITE" id="PS50901">
    <property type="entry name" value="FTSK"/>
    <property type="match status" value="2"/>
</dbReference>
<gene>
    <name evidence="7" type="ORF">D7318_17300</name>
    <name evidence="6" type="ORF">D7319_17620</name>
</gene>
<feature type="domain" description="FtsK" evidence="5">
    <location>
        <begin position="1018"/>
        <end position="1213"/>
    </location>
</feature>
<evidence type="ECO:0000313" key="9">
    <source>
        <dbReference type="Proteomes" id="UP000275024"/>
    </source>
</evidence>
<feature type="binding site" evidence="3">
    <location>
        <begin position="700"/>
        <end position="707"/>
    </location>
    <ligand>
        <name>ATP</name>
        <dbReference type="ChEBI" id="CHEBI:30616"/>
    </ligand>
</feature>
<proteinExistence type="predicted"/>
<dbReference type="CDD" id="cd01127">
    <property type="entry name" value="TrwB_TraG_TraD_VirD4"/>
    <property type="match status" value="1"/>
</dbReference>
<evidence type="ECO:0000256" key="4">
    <source>
        <dbReference type="SAM" id="Phobius"/>
    </source>
</evidence>
<keyword evidence="4" id="KW-0812">Transmembrane</keyword>
<keyword evidence="2 3" id="KW-0067">ATP-binding</keyword>
<evidence type="ECO:0000313" key="8">
    <source>
        <dbReference type="Proteomes" id="UP000268652"/>
    </source>
</evidence>
<dbReference type="EMBL" id="RBDY01000012">
    <property type="protein sequence ID" value="RKN20664.1"/>
    <property type="molecule type" value="Genomic_DNA"/>
</dbReference>
<keyword evidence="6" id="KW-0132">Cell division</keyword>
<evidence type="ECO:0000313" key="6">
    <source>
        <dbReference type="EMBL" id="RKN07882.1"/>
    </source>
</evidence>
<dbReference type="OrthoDB" id="9807790at2"/>
<dbReference type="PANTHER" id="PTHR22683:SF1">
    <property type="entry name" value="TYPE VII SECRETION SYSTEM PROTEIN ESSC"/>
    <property type="match status" value="1"/>
</dbReference>
<evidence type="ECO:0000313" key="7">
    <source>
        <dbReference type="EMBL" id="RKN20664.1"/>
    </source>
</evidence>
<dbReference type="EMBL" id="RBDX01000013">
    <property type="protein sequence ID" value="RKN07882.1"/>
    <property type="molecule type" value="Genomic_DNA"/>
</dbReference>
<evidence type="ECO:0000256" key="3">
    <source>
        <dbReference type="PROSITE-ProRule" id="PRU00289"/>
    </source>
</evidence>
<keyword evidence="6" id="KW-0131">Cell cycle</keyword>
<dbReference type="Gene3D" id="2.60.200.20">
    <property type="match status" value="1"/>
</dbReference>
<dbReference type="GO" id="GO:0051301">
    <property type="term" value="P:cell division"/>
    <property type="evidence" value="ECO:0007669"/>
    <property type="project" value="UniProtKB-KW"/>
</dbReference>
<dbReference type="Proteomes" id="UP000275024">
    <property type="component" value="Unassembled WGS sequence"/>
</dbReference>
<reference evidence="8 9" key="1">
    <citation type="submission" date="2018-09" db="EMBL/GenBank/DDBJ databases">
        <title>Streptomyces sp. nov. DS1-2, an endophytic actinomycete isolated from roots of Dendrobium scabrilingue.</title>
        <authorList>
            <person name="Kuncharoen N."/>
            <person name="Kudo T."/>
            <person name="Ohkuma M."/>
            <person name="Yuki M."/>
            <person name="Tanasupawat S."/>
        </authorList>
    </citation>
    <scope>NUCLEOTIDE SEQUENCE [LARGE SCALE GENOMIC DNA]</scope>
    <source>
        <strain evidence="6 9">AZ1-7</strain>
        <strain evidence="7 8">DS1-2</strain>
    </source>
</reference>
<dbReference type="RefSeq" id="WP_120698018.1">
    <property type="nucleotide sequence ID" value="NZ_RBDX01000013.1"/>
</dbReference>
<evidence type="ECO:0000256" key="2">
    <source>
        <dbReference type="ARBA" id="ARBA00022840"/>
    </source>
</evidence>
<dbReference type="GO" id="GO:0003677">
    <property type="term" value="F:DNA binding"/>
    <property type="evidence" value="ECO:0007669"/>
    <property type="project" value="InterPro"/>
</dbReference>
<feature type="binding site" evidence="3">
    <location>
        <begin position="1035"/>
        <end position="1042"/>
    </location>
    <ligand>
        <name>ATP</name>
        <dbReference type="ChEBI" id="CHEBI:30616"/>
    </ligand>
</feature>
<dbReference type="SUPFAM" id="SSF52540">
    <property type="entry name" value="P-loop containing nucleoside triphosphate hydrolases"/>
    <property type="match status" value="2"/>
</dbReference>
<name>A0A3A9W5A5_9ACTN</name>
<keyword evidence="1 3" id="KW-0547">Nucleotide-binding</keyword>
<dbReference type="SMART" id="SM00382">
    <property type="entry name" value="AAA"/>
    <property type="match status" value="3"/>
</dbReference>